<evidence type="ECO:0000259" key="8">
    <source>
        <dbReference type="SMART" id="SM00415"/>
    </source>
</evidence>
<organism evidence="9">
    <name type="scientific">Heterosigma akashiwo</name>
    <name type="common">Chromophytic alga</name>
    <name type="synonym">Heterosigma carterae</name>
    <dbReference type="NCBI Taxonomy" id="2829"/>
    <lineage>
        <taxon>Eukaryota</taxon>
        <taxon>Sar</taxon>
        <taxon>Stramenopiles</taxon>
        <taxon>Ochrophyta</taxon>
        <taxon>Raphidophyceae</taxon>
        <taxon>Chattonellales</taxon>
        <taxon>Chattonellaceae</taxon>
        <taxon>Heterosigma</taxon>
    </lineage>
</organism>
<evidence type="ECO:0000313" key="9">
    <source>
        <dbReference type="EMBL" id="CAE0642307.1"/>
    </source>
</evidence>
<dbReference type="InterPro" id="IPR000232">
    <property type="entry name" value="HSF_DNA-bd"/>
</dbReference>
<accession>A0A6V1UTD2</accession>
<feature type="region of interest" description="Disordered" evidence="7">
    <location>
        <begin position="362"/>
        <end position="410"/>
    </location>
</feature>
<dbReference type="Gene3D" id="1.10.10.10">
    <property type="entry name" value="Winged helix-like DNA-binding domain superfamily/Winged helix DNA-binding domain"/>
    <property type="match status" value="1"/>
</dbReference>
<dbReference type="GO" id="GO:0043565">
    <property type="term" value="F:sequence-specific DNA binding"/>
    <property type="evidence" value="ECO:0007669"/>
    <property type="project" value="InterPro"/>
</dbReference>
<dbReference type="GO" id="GO:0005634">
    <property type="term" value="C:nucleus"/>
    <property type="evidence" value="ECO:0007669"/>
    <property type="project" value="UniProtKB-SubCell"/>
</dbReference>
<dbReference type="InterPro" id="IPR036390">
    <property type="entry name" value="WH_DNA-bd_sf"/>
</dbReference>
<comment type="subcellular location">
    <subcellularLocation>
        <location evidence="1">Nucleus</location>
    </subcellularLocation>
</comment>
<dbReference type="EMBL" id="HBIU01047282">
    <property type="protein sequence ID" value="CAE0642307.1"/>
    <property type="molecule type" value="Transcribed_RNA"/>
</dbReference>
<dbReference type="InterPro" id="IPR036388">
    <property type="entry name" value="WH-like_DNA-bd_sf"/>
</dbReference>
<evidence type="ECO:0000256" key="3">
    <source>
        <dbReference type="ARBA" id="ARBA00023125"/>
    </source>
</evidence>
<feature type="region of interest" description="Disordered" evidence="7">
    <location>
        <begin position="317"/>
        <end position="347"/>
    </location>
</feature>
<keyword evidence="4" id="KW-0804">Transcription</keyword>
<dbReference type="FunFam" id="1.10.10.10:FF:000027">
    <property type="entry name" value="Heat shock transcription factor 1"/>
    <property type="match status" value="1"/>
</dbReference>
<feature type="compositionally biased region" description="Low complexity" evidence="7">
    <location>
        <begin position="317"/>
        <end position="333"/>
    </location>
</feature>
<name>A0A6V1UTD2_HETAK</name>
<keyword evidence="2" id="KW-0805">Transcription regulation</keyword>
<comment type="similarity">
    <text evidence="6">Belongs to the HSF family.</text>
</comment>
<sequence>MRNTHSSEIDNMDLGYQMMNSPAIVKLESGFQPPDLRQACRALPRRRKEGNEEPIFVRKTFEMVNACDRMIVCWTEDGKSFLVKDRIRLAREVIPRYFKHNKFSSFVRQLNFYGFRKVKSAALLSEAIPSEWLEFHHPKFQRGMPHILCEIKRASHFEEKTSNVAETLRREQEEVSQLRSEVCDLRYQLANVTSELSQMKSLISQLMNEKRMGEDESSTPAKRKKFAGLAQPSKATVKPVSKAEFNFSAPRQSAPPVGSASVVKVEGISERDPLERLPSLVSLQSDVSFCNDRMNSDFDLDSELISDLLEMDIVEPSLPSAAPAPPTSVSAGAEAEVENYTSTHKPVISKLEKRTSVPLFGSDMLPSAPDVTQKRPSLASVMPPSPLPLNKKLISSARSNSSPSENSQQQAAEIAKKFVESYDFGGIVQTLVAGGKQLQKKDGTKLAPIALPLASATLAAFFNKLAAQGLELKDLPNNPKPAISLPGAHNLAAVEVS</sequence>
<evidence type="ECO:0000256" key="6">
    <source>
        <dbReference type="RuleBase" id="RU004020"/>
    </source>
</evidence>
<evidence type="ECO:0000256" key="5">
    <source>
        <dbReference type="ARBA" id="ARBA00023242"/>
    </source>
</evidence>
<keyword evidence="3" id="KW-0238">DNA-binding</keyword>
<dbReference type="PRINTS" id="PR00056">
    <property type="entry name" value="HSFDOMAIN"/>
</dbReference>
<dbReference type="SMART" id="SM00415">
    <property type="entry name" value="HSF"/>
    <property type="match status" value="1"/>
</dbReference>
<protein>
    <recommendedName>
        <fullName evidence="8">HSF-type DNA-binding domain-containing protein</fullName>
    </recommendedName>
</protein>
<feature type="region of interest" description="Disordered" evidence="7">
    <location>
        <begin position="210"/>
        <end position="233"/>
    </location>
</feature>
<evidence type="ECO:0000256" key="7">
    <source>
        <dbReference type="SAM" id="MobiDB-lite"/>
    </source>
</evidence>
<evidence type="ECO:0000256" key="4">
    <source>
        <dbReference type="ARBA" id="ARBA00023163"/>
    </source>
</evidence>
<evidence type="ECO:0000256" key="2">
    <source>
        <dbReference type="ARBA" id="ARBA00023015"/>
    </source>
</evidence>
<dbReference type="GO" id="GO:0003700">
    <property type="term" value="F:DNA-binding transcription factor activity"/>
    <property type="evidence" value="ECO:0007669"/>
    <property type="project" value="InterPro"/>
</dbReference>
<dbReference type="PANTHER" id="PTHR10015:SF427">
    <property type="entry name" value="HEAT SHOCK FACTOR PROTEIN"/>
    <property type="match status" value="1"/>
</dbReference>
<reference evidence="9" key="1">
    <citation type="submission" date="2021-01" db="EMBL/GenBank/DDBJ databases">
        <authorList>
            <person name="Corre E."/>
            <person name="Pelletier E."/>
            <person name="Niang G."/>
            <person name="Scheremetjew M."/>
            <person name="Finn R."/>
            <person name="Kale V."/>
            <person name="Holt S."/>
            <person name="Cochrane G."/>
            <person name="Meng A."/>
            <person name="Brown T."/>
            <person name="Cohen L."/>
        </authorList>
    </citation>
    <scope>NUCLEOTIDE SEQUENCE</scope>
    <source>
        <strain evidence="9">CCMP3107</strain>
    </source>
</reference>
<evidence type="ECO:0000256" key="1">
    <source>
        <dbReference type="ARBA" id="ARBA00004123"/>
    </source>
</evidence>
<dbReference type="AlphaFoldDB" id="A0A6V1UTD2"/>
<feature type="compositionally biased region" description="Low complexity" evidence="7">
    <location>
        <begin position="395"/>
        <end position="410"/>
    </location>
</feature>
<proteinExistence type="inferred from homology"/>
<dbReference type="Pfam" id="PF00447">
    <property type="entry name" value="HSF_DNA-bind"/>
    <property type="match status" value="1"/>
</dbReference>
<dbReference type="PANTHER" id="PTHR10015">
    <property type="entry name" value="HEAT SHOCK TRANSCRIPTION FACTOR"/>
    <property type="match status" value="1"/>
</dbReference>
<gene>
    <name evidence="9" type="ORF">HAKA00212_LOCUS21163</name>
</gene>
<keyword evidence="5" id="KW-0539">Nucleus</keyword>
<dbReference type="SUPFAM" id="SSF46785">
    <property type="entry name" value="Winged helix' DNA-binding domain"/>
    <property type="match status" value="1"/>
</dbReference>
<feature type="domain" description="HSF-type DNA-binding" evidence="8">
    <location>
        <begin position="52"/>
        <end position="154"/>
    </location>
</feature>